<dbReference type="InterPro" id="IPR013708">
    <property type="entry name" value="Shikimate_DH-bd_N"/>
</dbReference>
<dbReference type="EMBL" id="JACOMF010000001">
    <property type="protein sequence ID" value="MBC4013884.1"/>
    <property type="molecule type" value="Genomic_DNA"/>
</dbReference>
<keyword evidence="3" id="KW-0028">Amino-acid biosynthesis</keyword>
<dbReference type="CDD" id="cd01065">
    <property type="entry name" value="NAD_bind_Shikimate_DH"/>
    <property type="match status" value="1"/>
</dbReference>
<sequence length="273" mass="28583">MLAGLNGATRLYVVIGDPIAQVQSPAGITHSLAARGRNAVLVPVHVPVADVDACIRGLSLARNLDGIVATVPHKFTAFRHCATVTERARFLESANAMRRNPDGGWHGDMLDGLGFVEGIRRAGCVPEGRRALQVGAGGAGTAIALALLEAGVASLALHDADAARRDRLIGRLRSRFGDRVREGSPDPAGFDLAVNATPAGMLPDDPLPLLADRLAPGTFVGEVITAPEVTPLLAAARARGCGTQTGIGMFTAVRDMIVDFLLERDLEQHSRSA</sequence>
<dbReference type="GO" id="GO:0004764">
    <property type="term" value="F:shikimate 3-dehydrogenase (NADP+) activity"/>
    <property type="evidence" value="ECO:0007669"/>
    <property type="project" value="InterPro"/>
</dbReference>
<dbReference type="SUPFAM" id="SSF51735">
    <property type="entry name" value="NAD(P)-binding Rossmann-fold domains"/>
    <property type="match status" value="1"/>
</dbReference>
<dbReference type="InterPro" id="IPR046346">
    <property type="entry name" value="Aminoacid_DH-like_N_sf"/>
</dbReference>
<dbReference type="GO" id="GO:0009073">
    <property type="term" value="P:aromatic amino acid family biosynthetic process"/>
    <property type="evidence" value="ECO:0007669"/>
    <property type="project" value="UniProtKB-KW"/>
</dbReference>
<evidence type="ECO:0000313" key="6">
    <source>
        <dbReference type="Proteomes" id="UP000600101"/>
    </source>
</evidence>
<keyword evidence="3" id="KW-0057">Aromatic amino acid biosynthesis</keyword>
<dbReference type="Pfam" id="PF08501">
    <property type="entry name" value="Shikimate_dh_N"/>
    <property type="match status" value="1"/>
</dbReference>
<dbReference type="Gene3D" id="3.40.50.10860">
    <property type="entry name" value="Leucine Dehydrogenase, chain A, domain 1"/>
    <property type="match status" value="1"/>
</dbReference>
<dbReference type="GO" id="GO:0050661">
    <property type="term" value="F:NADP binding"/>
    <property type="evidence" value="ECO:0007669"/>
    <property type="project" value="TreeGrafter"/>
</dbReference>
<reference evidence="5" key="1">
    <citation type="submission" date="2020-08" db="EMBL/GenBank/DDBJ databases">
        <authorList>
            <person name="Hu Y."/>
            <person name="Nguyen S.V."/>
            <person name="Li F."/>
            <person name="Fanning S."/>
        </authorList>
    </citation>
    <scope>NUCLEOTIDE SEQUENCE</scope>
    <source>
        <strain evidence="5">SYSU D8009</strain>
    </source>
</reference>
<dbReference type="AlphaFoldDB" id="A0A9X0UBH7"/>
<comment type="pathway">
    <text evidence="1">Metabolic intermediate biosynthesis; chorismate biosynthesis; chorismate from D-erythrose 4-phosphate and phosphoenolpyruvate: step 4/7.</text>
</comment>
<proteinExistence type="predicted"/>
<organism evidence="5 6">
    <name type="scientific">Siccirubricoccus deserti</name>
    <dbReference type="NCBI Taxonomy" id="2013562"/>
    <lineage>
        <taxon>Bacteria</taxon>
        <taxon>Pseudomonadati</taxon>
        <taxon>Pseudomonadota</taxon>
        <taxon>Alphaproteobacteria</taxon>
        <taxon>Acetobacterales</taxon>
        <taxon>Roseomonadaceae</taxon>
        <taxon>Siccirubricoccus</taxon>
    </lineage>
</organism>
<comment type="caution">
    <text evidence="5">The sequence shown here is derived from an EMBL/GenBank/DDBJ whole genome shotgun (WGS) entry which is preliminary data.</text>
</comment>
<gene>
    <name evidence="5" type="ORF">H7965_00995</name>
</gene>
<dbReference type="GO" id="GO:0009423">
    <property type="term" value="P:chorismate biosynthetic process"/>
    <property type="evidence" value="ECO:0007669"/>
    <property type="project" value="TreeGrafter"/>
</dbReference>
<evidence type="ECO:0000259" key="4">
    <source>
        <dbReference type="Pfam" id="PF08501"/>
    </source>
</evidence>
<accession>A0A9X0UBH7</accession>
<evidence type="ECO:0000256" key="2">
    <source>
        <dbReference type="ARBA" id="ARBA00023002"/>
    </source>
</evidence>
<dbReference type="GO" id="GO:0019632">
    <property type="term" value="P:shikimate metabolic process"/>
    <property type="evidence" value="ECO:0007669"/>
    <property type="project" value="TreeGrafter"/>
</dbReference>
<dbReference type="SUPFAM" id="SSF53223">
    <property type="entry name" value="Aminoacid dehydrogenase-like, N-terminal domain"/>
    <property type="match status" value="1"/>
</dbReference>
<dbReference type="GO" id="GO:0005829">
    <property type="term" value="C:cytosol"/>
    <property type="evidence" value="ECO:0007669"/>
    <property type="project" value="TreeGrafter"/>
</dbReference>
<dbReference type="PANTHER" id="PTHR21089">
    <property type="entry name" value="SHIKIMATE DEHYDROGENASE"/>
    <property type="match status" value="1"/>
</dbReference>
<dbReference type="InterPro" id="IPR022893">
    <property type="entry name" value="Shikimate_DH_fam"/>
</dbReference>
<evidence type="ECO:0000256" key="1">
    <source>
        <dbReference type="ARBA" id="ARBA00004871"/>
    </source>
</evidence>
<evidence type="ECO:0000313" key="5">
    <source>
        <dbReference type="EMBL" id="MBC4013884.1"/>
    </source>
</evidence>
<feature type="domain" description="Shikimate dehydrogenase substrate binding N-terminal" evidence="4">
    <location>
        <begin position="14"/>
        <end position="96"/>
    </location>
</feature>
<keyword evidence="6" id="KW-1185">Reference proteome</keyword>
<dbReference type="InterPro" id="IPR036291">
    <property type="entry name" value="NAD(P)-bd_dom_sf"/>
</dbReference>
<name>A0A9X0UBH7_9PROT</name>
<dbReference type="PANTHER" id="PTHR21089:SF1">
    <property type="entry name" value="BIFUNCTIONAL 3-DEHYDROQUINATE DEHYDRATASE_SHIKIMATE DEHYDROGENASE, CHLOROPLASTIC"/>
    <property type="match status" value="1"/>
</dbReference>
<evidence type="ECO:0000256" key="3">
    <source>
        <dbReference type="ARBA" id="ARBA00023141"/>
    </source>
</evidence>
<keyword evidence="2" id="KW-0560">Oxidoreductase</keyword>
<protein>
    <submittedName>
        <fullName evidence="5">Shikimate dehydrogenase</fullName>
    </submittedName>
</protein>
<dbReference type="Proteomes" id="UP000600101">
    <property type="component" value="Unassembled WGS sequence"/>
</dbReference>
<dbReference type="Gene3D" id="3.40.50.720">
    <property type="entry name" value="NAD(P)-binding Rossmann-like Domain"/>
    <property type="match status" value="1"/>
</dbReference>
<dbReference type="RefSeq" id="WP_186768649.1">
    <property type="nucleotide sequence ID" value="NZ_JACOMF010000001.1"/>
</dbReference>